<accession>A0AC35F3D9</accession>
<dbReference type="WBParaSite" id="PS1159_v2.g13480.t1">
    <property type="protein sequence ID" value="PS1159_v2.g13480.t1"/>
    <property type="gene ID" value="PS1159_v2.g13480"/>
</dbReference>
<proteinExistence type="predicted"/>
<sequence length="190" mass="21940">KRIRKNNIMEFVSEKELEAKAAEGKDSEPIDERPLFFRLKEVRDKAQAEKDEQFALKNQFRGIDEDESDFLDKINQFNDKMERKRKEEEKELLKKALRVDAEASSSSAITITSLKPKMEKLLGNSSSTVKSQKETLKKLVVKRKAPTEAENPEIKQKKIEPVEEKKEEVKEVPKKIVGLLQGYSSSEEED</sequence>
<protein>
    <submittedName>
        <fullName evidence="2">FAM192A/Fyv6 N-terminal domain-containing protein</fullName>
    </submittedName>
</protein>
<organism evidence="1 2">
    <name type="scientific">Panagrolaimus sp. PS1159</name>
    <dbReference type="NCBI Taxonomy" id="55785"/>
    <lineage>
        <taxon>Eukaryota</taxon>
        <taxon>Metazoa</taxon>
        <taxon>Ecdysozoa</taxon>
        <taxon>Nematoda</taxon>
        <taxon>Chromadorea</taxon>
        <taxon>Rhabditida</taxon>
        <taxon>Tylenchina</taxon>
        <taxon>Panagrolaimomorpha</taxon>
        <taxon>Panagrolaimoidea</taxon>
        <taxon>Panagrolaimidae</taxon>
        <taxon>Panagrolaimus</taxon>
    </lineage>
</organism>
<evidence type="ECO:0000313" key="1">
    <source>
        <dbReference type="Proteomes" id="UP000887580"/>
    </source>
</evidence>
<dbReference type="Proteomes" id="UP000887580">
    <property type="component" value="Unplaced"/>
</dbReference>
<name>A0AC35F3D9_9BILA</name>
<evidence type="ECO:0000313" key="2">
    <source>
        <dbReference type="WBParaSite" id="PS1159_v2.g13480.t1"/>
    </source>
</evidence>
<reference evidence="2" key="1">
    <citation type="submission" date="2022-11" db="UniProtKB">
        <authorList>
            <consortium name="WormBaseParasite"/>
        </authorList>
    </citation>
    <scope>IDENTIFICATION</scope>
</reference>